<evidence type="ECO:0000313" key="1">
    <source>
        <dbReference type="EMBL" id="PWI32476.1"/>
    </source>
</evidence>
<reference evidence="1 2" key="1">
    <citation type="submission" date="2018-05" db="EMBL/GenBank/DDBJ databases">
        <title>Vibrio limimaris sp. nov., isolated from marine sediment.</title>
        <authorList>
            <person name="Li C.-M."/>
        </authorList>
    </citation>
    <scope>NUCLEOTIDE SEQUENCE [LARGE SCALE GENOMIC DNA]</scope>
    <source>
        <strain evidence="1 2">E4404</strain>
    </source>
</reference>
<dbReference type="EMBL" id="QFWT01000009">
    <property type="protein sequence ID" value="PWI32476.1"/>
    <property type="molecule type" value="Genomic_DNA"/>
</dbReference>
<dbReference type="OrthoDB" id="5880899at2"/>
<name>A0A2U3B6P8_9VIBR</name>
<accession>A0A2U3B6P8</accession>
<dbReference type="Proteomes" id="UP000245362">
    <property type="component" value="Unassembled WGS sequence"/>
</dbReference>
<dbReference type="AlphaFoldDB" id="A0A2U3B6P8"/>
<sequence>MELKKDPRCYTDVCVDGKWFHHDHCTDSAYMLKGGAAPDVSLHKVPETEEELIELLHDANYK</sequence>
<organism evidence="1 2">
    <name type="scientific">Vibrio albus</name>
    <dbReference type="NCBI Taxonomy" id="2200953"/>
    <lineage>
        <taxon>Bacteria</taxon>
        <taxon>Pseudomonadati</taxon>
        <taxon>Pseudomonadota</taxon>
        <taxon>Gammaproteobacteria</taxon>
        <taxon>Vibrionales</taxon>
        <taxon>Vibrionaceae</taxon>
        <taxon>Vibrio</taxon>
    </lineage>
</organism>
<protein>
    <submittedName>
        <fullName evidence="1">Uncharacterized protein</fullName>
    </submittedName>
</protein>
<evidence type="ECO:0000313" key="2">
    <source>
        <dbReference type="Proteomes" id="UP000245362"/>
    </source>
</evidence>
<dbReference type="RefSeq" id="WP_109320616.1">
    <property type="nucleotide sequence ID" value="NZ_QFWT01000009.1"/>
</dbReference>
<keyword evidence="2" id="KW-1185">Reference proteome</keyword>
<proteinExistence type="predicted"/>
<comment type="caution">
    <text evidence="1">The sequence shown here is derived from an EMBL/GenBank/DDBJ whole genome shotgun (WGS) entry which is preliminary data.</text>
</comment>
<gene>
    <name evidence="1" type="ORF">DI392_15610</name>
</gene>